<name>C1CFP9_STRZJ</name>
<reference evidence="2" key="1">
    <citation type="journal article" date="2010" name="Genome Biol.">
        <title>Structure and dynamics of the pan-genome of Streptococcus pneumoniae and closely related species.</title>
        <authorList>
            <person name="Donati C."/>
            <person name="Hiller N.L."/>
            <person name="Tettelin H."/>
            <person name="Muzzi A."/>
            <person name="Croucher N.J."/>
            <person name="Angiuoli S.V."/>
            <person name="Oggioni M."/>
            <person name="Dunning Hotopp J.C."/>
            <person name="Hu F.Z."/>
            <person name="Riley D.R."/>
            <person name="Covacci A."/>
            <person name="Mitchell T.J."/>
            <person name="Bentley S.D."/>
            <person name="Kilian M."/>
            <person name="Ehrlich G.D."/>
            <person name="Rappuoli R."/>
            <person name="Moxon E.R."/>
            <person name="Masignani V."/>
        </authorList>
    </citation>
    <scope>NUCLEOTIDE SEQUENCE [LARGE SCALE GENOMIC DNA]</scope>
    <source>
        <strain evidence="2">JJA</strain>
    </source>
</reference>
<dbReference type="HOGENOM" id="CLU_3222740_0_0_9"/>
<organism evidence="1 2">
    <name type="scientific">Streptococcus pneumoniae (strain JJA)</name>
    <dbReference type="NCBI Taxonomy" id="488222"/>
    <lineage>
        <taxon>Bacteria</taxon>
        <taxon>Bacillati</taxon>
        <taxon>Bacillota</taxon>
        <taxon>Bacilli</taxon>
        <taxon>Lactobacillales</taxon>
        <taxon>Streptococcaceae</taxon>
        <taxon>Streptococcus</taxon>
    </lineage>
</organism>
<evidence type="ECO:0000313" key="2">
    <source>
        <dbReference type="Proteomes" id="UP000002206"/>
    </source>
</evidence>
<accession>C1CFP9</accession>
<dbReference type="KEGG" id="sjj:SPJ_1573"/>
<dbReference type="Proteomes" id="UP000002206">
    <property type="component" value="Chromosome"/>
</dbReference>
<protein>
    <submittedName>
        <fullName evidence="1">Uncharacterized protein</fullName>
    </submittedName>
</protein>
<dbReference type="EMBL" id="CP000919">
    <property type="protein sequence ID" value="ACO18973.1"/>
    <property type="molecule type" value="Genomic_DNA"/>
</dbReference>
<gene>
    <name evidence="1" type="ordered locus">SPJ_1573</name>
</gene>
<evidence type="ECO:0000313" key="1">
    <source>
        <dbReference type="EMBL" id="ACO18973.1"/>
    </source>
</evidence>
<sequence length="44" mass="4932">MTKIFGWILRIAVLAADVYGNFANNIAVAWDAHDKIPNNGRINF</sequence>
<proteinExistence type="predicted"/>
<dbReference type="AlphaFoldDB" id="C1CFP9"/>